<evidence type="ECO:0000313" key="2">
    <source>
        <dbReference type="Proteomes" id="UP000182719"/>
    </source>
</evidence>
<sequence length="79" mass="8487">MAKAQRRDQVIQRKTRQTKAKVARVAANVARPVRRVQVTLGDLIAAAFDTVGGEVKKVAKVVSSPNMTLATGKNIVFVG</sequence>
<evidence type="ECO:0008006" key="3">
    <source>
        <dbReference type="Google" id="ProtNLM"/>
    </source>
</evidence>
<keyword evidence="2" id="KW-1185">Reference proteome</keyword>
<protein>
    <recommendedName>
        <fullName evidence="3">Chaperonin</fullName>
    </recommendedName>
</protein>
<dbReference type="EMBL" id="FOAP01000005">
    <property type="protein sequence ID" value="SEL29846.1"/>
    <property type="molecule type" value="Genomic_DNA"/>
</dbReference>
<dbReference type="Proteomes" id="UP000182719">
    <property type="component" value="Unassembled WGS sequence"/>
</dbReference>
<organism evidence="1 2">
    <name type="scientific">Stigmatella aurantiaca</name>
    <dbReference type="NCBI Taxonomy" id="41"/>
    <lineage>
        <taxon>Bacteria</taxon>
        <taxon>Pseudomonadati</taxon>
        <taxon>Myxococcota</taxon>
        <taxon>Myxococcia</taxon>
        <taxon>Myxococcales</taxon>
        <taxon>Cystobacterineae</taxon>
        <taxon>Archangiaceae</taxon>
        <taxon>Stigmatella</taxon>
    </lineage>
</organism>
<evidence type="ECO:0000313" key="1">
    <source>
        <dbReference type="EMBL" id="SEL29846.1"/>
    </source>
</evidence>
<gene>
    <name evidence="1" type="ORF">SAMN05444354_105150</name>
</gene>
<name>A0A1H7P2J4_STIAU</name>
<accession>A0A1H7P2J4</accession>
<dbReference type="RefSeq" id="WP_075006484.1">
    <property type="nucleotide sequence ID" value="NZ_FOAP01000005.1"/>
</dbReference>
<proteinExistence type="predicted"/>
<reference evidence="2" key="1">
    <citation type="submission" date="2016-10" db="EMBL/GenBank/DDBJ databases">
        <authorList>
            <person name="Varghese N."/>
            <person name="Submissions S."/>
        </authorList>
    </citation>
    <scope>NUCLEOTIDE SEQUENCE [LARGE SCALE GENOMIC DNA]</scope>
    <source>
        <strain evidence="2">DSM 17044</strain>
    </source>
</reference>
<dbReference type="AlphaFoldDB" id="A0A1H7P2J4"/>